<dbReference type="Proteomes" id="UP000594800">
    <property type="component" value="Chromosome"/>
</dbReference>
<keyword evidence="1" id="KW-0812">Transmembrane</keyword>
<evidence type="ECO:0000256" key="1">
    <source>
        <dbReference type="SAM" id="Phobius"/>
    </source>
</evidence>
<dbReference type="EMBL" id="CP064942">
    <property type="protein sequence ID" value="QPH53288.1"/>
    <property type="molecule type" value="Genomic_DNA"/>
</dbReference>
<dbReference type="RefSeq" id="WP_196102499.1">
    <property type="nucleotide sequence ID" value="NZ_CP064942.1"/>
</dbReference>
<keyword evidence="1" id="KW-0472">Membrane</keyword>
<dbReference type="KEGG" id="poz:I0K15_16060"/>
<evidence type="ECO:0000313" key="2">
    <source>
        <dbReference type="EMBL" id="QPH53288.1"/>
    </source>
</evidence>
<keyword evidence="3" id="KW-1185">Reference proteome</keyword>
<protein>
    <submittedName>
        <fullName evidence="2">Uncharacterized protein</fullName>
    </submittedName>
</protein>
<gene>
    <name evidence="2" type="ORF">I0K15_16060</name>
</gene>
<dbReference type="AlphaFoldDB" id="A0A7S9QBV8"/>
<accession>A0A7S9QBV8</accession>
<organism evidence="2 3">
    <name type="scientific">Pontivivens ytuae</name>
    <dbReference type="NCBI Taxonomy" id="2789856"/>
    <lineage>
        <taxon>Bacteria</taxon>
        <taxon>Pseudomonadati</taxon>
        <taxon>Pseudomonadota</taxon>
        <taxon>Alphaproteobacteria</taxon>
        <taxon>Rhodobacterales</taxon>
        <taxon>Paracoccaceae</taxon>
        <taxon>Pontivivens</taxon>
    </lineage>
</organism>
<proteinExistence type="predicted"/>
<keyword evidence="1" id="KW-1133">Transmembrane helix</keyword>
<sequence>MLALWWVWALAGLALLALCAVAPEAVLLGFAFGALVTALVLGLGGPLDTALSGSVPLTLLFFAAVSLLAWLAMRRLLGVRRGQAKTFDRDINED</sequence>
<reference evidence="2 3" key="1">
    <citation type="submission" date="2020-11" db="EMBL/GenBank/DDBJ databases">
        <title>Description of Pontivivens ytuae sp. nov. isolated from deep sea sediment of Mariana Trench.</title>
        <authorList>
            <person name="Wang Z."/>
            <person name="Sun Q.-L."/>
            <person name="Xu X.-D."/>
            <person name="Tang Y.-Z."/>
            <person name="Zhang J."/>
        </authorList>
    </citation>
    <scope>NUCLEOTIDE SEQUENCE [LARGE SCALE GENOMIC DNA]</scope>
    <source>
        <strain evidence="2 3">MT2928</strain>
    </source>
</reference>
<evidence type="ECO:0000313" key="3">
    <source>
        <dbReference type="Proteomes" id="UP000594800"/>
    </source>
</evidence>
<feature type="transmembrane region" description="Helical" evidence="1">
    <location>
        <begin position="54"/>
        <end position="73"/>
    </location>
</feature>
<name>A0A7S9QBV8_9RHOB</name>